<name>A0A6P2DG79_9BACT</name>
<protein>
    <submittedName>
        <fullName evidence="1">Hypothetical conserved protein</fullName>
    </submittedName>
</protein>
<evidence type="ECO:0000313" key="2">
    <source>
        <dbReference type="Proteomes" id="UP000464178"/>
    </source>
</evidence>
<dbReference type="Gene3D" id="2.60.40.10">
    <property type="entry name" value="Immunoglobulins"/>
    <property type="match status" value="1"/>
</dbReference>
<dbReference type="InterPro" id="IPR036249">
    <property type="entry name" value="Thioredoxin-like_sf"/>
</dbReference>
<dbReference type="AlphaFoldDB" id="A0A6P2DG79"/>
<keyword evidence="2" id="KW-1185">Reference proteome</keyword>
<dbReference type="KEGG" id="gms:SOIL9_01560"/>
<dbReference type="InterPro" id="IPR013783">
    <property type="entry name" value="Ig-like_fold"/>
</dbReference>
<dbReference type="EMBL" id="LR593886">
    <property type="protein sequence ID" value="VTR98794.1"/>
    <property type="molecule type" value="Genomic_DNA"/>
</dbReference>
<organism evidence="1 2">
    <name type="scientific">Gemmata massiliana</name>
    <dbReference type="NCBI Taxonomy" id="1210884"/>
    <lineage>
        <taxon>Bacteria</taxon>
        <taxon>Pseudomonadati</taxon>
        <taxon>Planctomycetota</taxon>
        <taxon>Planctomycetia</taxon>
        <taxon>Gemmatales</taxon>
        <taxon>Gemmataceae</taxon>
        <taxon>Gemmata</taxon>
    </lineage>
</organism>
<reference evidence="1 2" key="1">
    <citation type="submission" date="2019-05" db="EMBL/GenBank/DDBJ databases">
        <authorList>
            <consortium name="Science for Life Laboratories"/>
        </authorList>
    </citation>
    <scope>NUCLEOTIDE SEQUENCE [LARGE SCALE GENOMIC DNA]</scope>
    <source>
        <strain evidence="1">Soil9</strain>
    </source>
</reference>
<accession>A0A6P2DG79</accession>
<dbReference type="SUPFAM" id="SSF52833">
    <property type="entry name" value="Thioredoxin-like"/>
    <property type="match status" value="1"/>
</dbReference>
<dbReference type="Proteomes" id="UP000464178">
    <property type="component" value="Chromosome"/>
</dbReference>
<proteinExistence type="predicted"/>
<dbReference type="RefSeq" id="WP_162671700.1">
    <property type="nucleotide sequence ID" value="NZ_LR593886.1"/>
</dbReference>
<gene>
    <name evidence="1" type="ORF">SOIL9_01560</name>
</gene>
<evidence type="ECO:0000313" key="1">
    <source>
        <dbReference type="EMBL" id="VTR98794.1"/>
    </source>
</evidence>
<sequence length="539" mass="58390">MLRTVCALTVLFVAAGLGRSADPAPPSGNWKLTVPIDRGEETIMLIKLAEKDGKWTGEYLGASDELKVKPTVTAVTVTGDTVQFALGFMGRELLSFDGALSKDKKKLNGSLSVVGGRLQLTTMYPTKLAKLDDPFAVAREALTQSEDGPEMFGAAFAVLAQAGEKKLPADEVRGVIERLNKTAGTFGPRWERDMTLRTVDLLAAQPTLSELAVAQAKRAERLLTDEDTTGTRIVVLESLVRTLTKAGKADDAKPYQTQLTKLELRDFADYAKTNPPFKAEAFAGRKAKTDKTAVVEVFTGAECPPCVGVDLAFDGLLKAYKPSDVILLQYHFHVPRPDPLTSPDGMDRVEYYSDKIQGAPTLFISGKLGVGSGGSAADSEKFYKQFRTTLDELLEKPTGVKLSLAISKGEKGSFSAKATVADLEAPGDKVMLRFVLAEERVRYTGGNGLRYHHMVVRAMPGGTKGVALTKKTHEQTVTIDPDAVKSALTKYLDDFTKAEGPFPRTDRPLALRNLKLVALVQNDATKEILHAVQVDLEAK</sequence>